<organism evidence="9 10">
    <name type="scientific">Sphingobacterium detergens</name>
    <dbReference type="NCBI Taxonomy" id="1145106"/>
    <lineage>
        <taxon>Bacteria</taxon>
        <taxon>Pseudomonadati</taxon>
        <taxon>Bacteroidota</taxon>
        <taxon>Sphingobacteriia</taxon>
        <taxon>Sphingobacteriales</taxon>
        <taxon>Sphingobacteriaceae</taxon>
        <taxon>Sphingobacterium</taxon>
    </lineage>
</organism>
<keyword evidence="8" id="KW-0812">Transmembrane</keyword>
<evidence type="ECO:0000256" key="6">
    <source>
        <dbReference type="PIRNR" id="PIRNR002854"/>
    </source>
</evidence>
<evidence type="ECO:0000256" key="7">
    <source>
        <dbReference type="PIRSR" id="PIRSR002854-1"/>
    </source>
</evidence>
<keyword evidence="8" id="KW-1133">Transmembrane helix</keyword>
<dbReference type="RefSeq" id="WP_279634401.1">
    <property type="nucleotide sequence ID" value="NZ_CP182813.1"/>
</dbReference>
<dbReference type="InterPro" id="IPR004872">
    <property type="entry name" value="Lipoprotein_NlpA"/>
</dbReference>
<dbReference type="SUPFAM" id="SSF53850">
    <property type="entry name" value="Periplasmic binding protein-like II"/>
    <property type="match status" value="1"/>
</dbReference>
<evidence type="ECO:0000256" key="8">
    <source>
        <dbReference type="SAM" id="Phobius"/>
    </source>
</evidence>
<reference evidence="9 10" key="1">
    <citation type="submission" date="2018-09" db="EMBL/GenBank/DDBJ databases">
        <title>Genomic Encyclopedia of Type Strains, Phase III (KMG-III): the genomes of soil and plant-associated and newly described type strains.</title>
        <authorList>
            <person name="Whitman W."/>
        </authorList>
    </citation>
    <scope>NUCLEOTIDE SEQUENCE [LARGE SCALE GENOMIC DNA]</scope>
    <source>
        <strain evidence="9 10">CECT 7938</strain>
    </source>
</reference>
<comment type="caution">
    <text evidence="9">The sequence shown here is derived from an EMBL/GenBank/DDBJ whole genome shotgun (WGS) entry which is preliminary data.</text>
</comment>
<gene>
    <name evidence="9" type="ORF">DFQ12_1235</name>
</gene>
<keyword evidence="5 6" id="KW-0449">Lipoprotein</keyword>
<dbReference type="AlphaFoldDB" id="A0A420BHZ0"/>
<comment type="similarity">
    <text evidence="6">Belongs to the nlpA lipoprotein family.</text>
</comment>
<dbReference type="PANTHER" id="PTHR30429:SF1">
    <property type="entry name" value="D-METHIONINE-BINDING LIPOPROTEIN METQ-RELATED"/>
    <property type="match status" value="1"/>
</dbReference>
<evidence type="ECO:0000256" key="1">
    <source>
        <dbReference type="ARBA" id="ARBA00004635"/>
    </source>
</evidence>
<dbReference type="CDD" id="cd13598">
    <property type="entry name" value="PBP2_lipoprotein_IlpA_like"/>
    <property type="match status" value="1"/>
</dbReference>
<evidence type="ECO:0000313" key="10">
    <source>
        <dbReference type="Proteomes" id="UP000286246"/>
    </source>
</evidence>
<keyword evidence="4" id="KW-0564">Palmitate</keyword>
<evidence type="ECO:0000313" key="9">
    <source>
        <dbReference type="EMBL" id="RKE56374.1"/>
    </source>
</evidence>
<keyword evidence="2" id="KW-0732">Signal</keyword>
<feature type="lipid moiety-binding region" description="S-diacylglycerol cysteine" evidence="7">
    <location>
        <position position="37"/>
    </location>
</feature>
<dbReference type="Gene3D" id="3.40.190.10">
    <property type="entry name" value="Periplasmic binding protein-like II"/>
    <property type="match status" value="2"/>
</dbReference>
<sequence>MNKSDSFITTEKQIKQMKKLNYAFAILAFSLTTIVACNNREKKENTLKVGVVTGPEKELAETAKKVAKEKFNLDVELVAFNDYVVPNEALNQGDIDVNVFQHQPYLQEQSKQRGFTKLTIVGNTFVFPIVAYSKKIKTITELQPGATIAIPNDPTNGGRSLLLLQREGIIGLKENVGIQPKVTDIVSNPKQVKIIEMEAPQLPRVLDDPQVVVAIINNSFASQAGLDPEKQGLFTEDKESPYVNLIVARADNKNDEKVQQFIQSYQSPEVEATAKKVFKNGAIKGW</sequence>
<keyword evidence="10" id="KW-1185">Reference proteome</keyword>
<dbReference type="GO" id="GO:0016020">
    <property type="term" value="C:membrane"/>
    <property type="evidence" value="ECO:0007669"/>
    <property type="project" value="UniProtKB-SubCell"/>
</dbReference>
<dbReference type="NCBIfam" id="TIGR00363">
    <property type="entry name" value="MetQ/NlpA family lipoprotein"/>
    <property type="match status" value="1"/>
</dbReference>
<proteinExistence type="inferred from homology"/>
<dbReference type="Proteomes" id="UP000286246">
    <property type="component" value="Unassembled WGS sequence"/>
</dbReference>
<comment type="subcellular location">
    <subcellularLocation>
        <location evidence="1">Membrane</location>
        <topology evidence="1">Lipid-anchor</topology>
    </subcellularLocation>
</comment>
<protein>
    <recommendedName>
        <fullName evidence="6">Lipoprotein</fullName>
    </recommendedName>
</protein>
<feature type="transmembrane region" description="Helical" evidence="8">
    <location>
        <begin position="20"/>
        <end position="36"/>
    </location>
</feature>
<evidence type="ECO:0000256" key="3">
    <source>
        <dbReference type="ARBA" id="ARBA00023136"/>
    </source>
</evidence>
<dbReference type="PIRSF" id="PIRSF002854">
    <property type="entry name" value="MetQ"/>
    <property type="match status" value="1"/>
</dbReference>
<name>A0A420BHZ0_SPHD1</name>
<dbReference type="NCBIfam" id="NF008285">
    <property type="entry name" value="PRK11063.1"/>
    <property type="match status" value="1"/>
</dbReference>
<keyword evidence="3 8" id="KW-0472">Membrane</keyword>
<dbReference type="Pfam" id="PF03180">
    <property type="entry name" value="Lipoprotein_9"/>
    <property type="match status" value="1"/>
</dbReference>
<evidence type="ECO:0000256" key="5">
    <source>
        <dbReference type="ARBA" id="ARBA00023288"/>
    </source>
</evidence>
<evidence type="ECO:0000256" key="4">
    <source>
        <dbReference type="ARBA" id="ARBA00023139"/>
    </source>
</evidence>
<dbReference type="PANTHER" id="PTHR30429">
    <property type="entry name" value="D-METHIONINE-BINDING LIPOPROTEIN METQ"/>
    <property type="match status" value="1"/>
</dbReference>
<dbReference type="EMBL" id="RAPY01000001">
    <property type="protein sequence ID" value="RKE56374.1"/>
    <property type="molecule type" value="Genomic_DNA"/>
</dbReference>
<evidence type="ECO:0000256" key="2">
    <source>
        <dbReference type="ARBA" id="ARBA00022729"/>
    </source>
</evidence>
<accession>A0A420BHZ0</accession>